<gene>
    <name evidence="3" type="ORF">ABVK25_008302</name>
</gene>
<comment type="caution">
    <text evidence="3">The sequence shown here is derived from an EMBL/GenBank/DDBJ whole genome shotgun (WGS) entry which is preliminary data.</text>
</comment>
<keyword evidence="2" id="KW-1133">Transmembrane helix</keyword>
<dbReference type="PANTHER" id="PTHR38044">
    <property type="entry name" value="BOUQUET FORMATION PROTEIN 4"/>
    <property type="match status" value="1"/>
</dbReference>
<dbReference type="PANTHER" id="PTHR38044:SF1">
    <property type="entry name" value="BOUQUET FORMATION PROTEIN 4"/>
    <property type="match status" value="1"/>
</dbReference>
<evidence type="ECO:0000256" key="1">
    <source>
        <dbReference type="SAM" id="MobiDB-lite"/>
    </source>
</evidence>
<feature type="transmembrane region" description="Helical" evidence="2">
    <location>
        <begin position="81"/>
        <end position="99"/>
    </location>
</feature>
<keyword evidence="2" id="KW-0812">Transmembrane</keyword>
<reference evidence="3 4" key="1">
    <citation type="submission" date="2024-09" db="EMBL/GenBank/DDBJ databases">
        <title>Rethinking Asexuality: The Enigmatic Case of Functional Sexual Genes in Lepraria (Stereocaulaceae).</title>
        <authorList>
            <person name="Doellman M."/>
            <person name="Sun Y."/>
            <person name="Barcenas-Pena A."/>
            <person name="Lumbsch H.T."/>
            <person name="Grewe F."/>
        </authorList>
    </citation>
    <scope>NUCLEOTIDE SEQUENCE [LARGE SCALE GENOMIC DNA]</scope>
    <source>
        <strain evidence="3 4">Grewe 0041</strain>
    </source>
</reference>
<organism evidence="3 4">
    <name type="scientific">Lepraria finkii</name>
    <dbReference type="NCBI Taxonomy" id="1340010"/>
    <lineage>
        <taxon>Eukaryota</taxon>
        <taxon>Fungi</taxon>
        <taxon>Dikarya</taxon>
        <taxon>Ascomycota</taxon>
        <taxon>Pezizomycotina</taxon>
        <taxon>Lecanoromycetes</taxon>
        <taxon>OSLEUM clade</taxon>
        <taxon>Lecanoromycetidae</taxon>
        <taxon>Lecanorales</taxon>
        <taxon>Lecanorineae</taxon>
        <taxon>Stereocaulaceae</taxon>
        <taxon>Lepraria</taxon>
    </lineage>
</organism>
<feature type="region of interest" description="Disordered" evidence="1">
    <location>
        <begin position="27"/>
        <end position="60"/>
    </location>
</feature>
<dbReference type="EMBL" id="JBHFEH010000035">
    <property type="protein sequence ID" value="KAL2051435.1"/>
    <property type="molecule type" value="Genomic_DNA"/>
</dbReference>
<evidence type="ECO:0000313" key="3">
    <source>
        <dbReference type="EMBL" id="KAL2051435.1"/>
    </source>
</evidence>
<protein>
    <submittedName>
        <fullName evidence="3">Uncharacterized protein</fullName>
    </submittedName>
</protein>
<accession>A0ABR4B1I5</accession>
<keyword evidence="4" id="KW-1185">Reference proteome</keyword>
<dbReference type="Proteomes" id="UP001590951">
    <property type="component" value="Unassembled WGS sequence"/>
</dbReference>
<evidence type="ECO:0000313" key="4">
    <source>
        <dbReference type="Proteomes" id="UP001590951"/>
    </source>
</evidence>
<proteinExistence type="predicted"/>
<sequence length="101" mass="11028">MPPSSPELPLPESPEEMIAKAKEMVEEAKKIDGESSKSALKRNAEELDDDSDEVEGKEFQPAKKARLLEQQIKKEKVRTRAMIGVAATLAIGAIIPFVLPG</sequence>
<keyword evidence="2" id="KW-0472">Membrane</keyword>
<dbReference type="InterPro" id="IPR037548">
    <property type="entry name" value="Bqt4"/>
</dbReference>
<evidence type="ECO:0000256" key="2">
    <source>
        <dbReference type="SAM" id="Phobius"/>
    </source>
</evidence>
<name>A0ABR4B1I5_9LECA</name>